<evidence type="ECO:0000256" key="3">
    <source>
        <dbReference type="ARBA" id="ARBA00022833"/>
    </source>
</evidence>
<evidence type="ECO:0000313" key="7">
    <source>
        <dbReference type="EMBL" id="KAK3925597.1"/>
    </source>
</evidence>
<dbReference type="AlphaFoldDB" id="A0AAE1LPJ5"/>
<keyword evidence="4" id="KW-0238">DNA-binding</keyword>
<evidence type="ECO:0000256" key="4">
    <source>
        <dbReference type="ARBA" id="ARBA00023125"/>
    </source>
</evidence>
<evidence type="ECO:0000256" key="2">
    <source>
        <dbReference type="ARBA" id="ARBA00022771"/>
    </source>
</evidence>
<dbReference type="GO" id="GO:0008270">
    <property type="term" value="F:zinc ion binding"/>
    <property type="evidence" value="ECO:0007669"/>
    <property type="project" value="UniProtKB-KW"/>
</dbReference>
<feature type="domain" description="THAP-type" evidence="6">
    <location>
        <begin position="23"/>
        <end position="95"/>
    </location>
</feature>
<feature type="region of interest" description="Disordered" evidence="5">
    <location>
        <begin position="263"/>
        <end position="302"/>
    </location>
</feature>
<keyword evidence="1" id="KW-0479">Metal-binding</keyword>
<keyword evidence="2" id="KW-0863">Zinc-finger</keyword>
<keyword evidence="3" id="KW-0862">Zinc</keyword>
<organism evidence="7 8">
    <name type="scientific">Frankliniella fusca</name>
    <dbReference type="NCBI Taxonomy" id="407009"/>
    <lineage>
        <taxon>Eukaryota</taxon>
        <taxon>Metazoa</taxon>
        <taxon>Ecdysozoa</taxon>
        <taxon>Arthropoda</taxon>
        <taxon>Hexapoda</taxon>
        <taxon>Insecta</taxon>
        <taxon>Pterygota</taxon>
        <taxon>Neoptera</taxon>
        <taxon>Paraneoptera</taxon>
        <taxon>Thysanoptera</taxon>
        <taxon>Terebrantia</taxon>
        <taxon>Thripoidea</taxon>
        <taxon>Thripidae</taxon>
        <taxon>Frankliniella</taxon>
    </lineage>
</organism>
<sequence>MVIPKTLRRGKLPELLLGFQKSHFSKPRRKMLKTWQRAIPRSDLPVKIGSVVCSDHFSEADIRRVSDDIVVWGTVIEKGRELRQPILREGAVPIKFTGPSYLSKKEVKRRAPKERIAPPLKQRKLDKEVLDHLPGNLSEVPECAEVLAPETVPLHGIDPGTVKLPRTGWGFHLYENKQFYIKVNMKGISTHIIELDENGKMTLKIRNTPILLEFTTATKSSDVEDVIKKSEDYYECEGNSFGGRAATCKGGILRGIRCKHCRDSRKSERKKMKRKAERKKSNRKRSKDLSKKKNQNTRLRGKIKTLKQTLREACRQCAKLKKGQVEKAIEDLPEVQKQLIRTILQAAKKKSSRGNRYTLDWIYEAMLMRIRSPKLNNHIRKRKIMPLPSRTTLGRYMKKITQSMAFNQFCSKS</sequence>
<dbReference type="Proteomes" id="UP001219518">
    <property type="component" value="Unassembled WGS sequence"/>
</dbReference>
<reference evidence="7" key="1">
    <citation type="submission" date="2021-07" db="EMBL/GenBank/DDBJ databases">
        <authorList>
            <person name="Catto M.A."/>
            <person name="Jacobson A."/>
            <person name="Kennedy G."/>
            <person name="Labadie P."/>
            <person name="Hunt B.G."/>
            <person name="Srinivasan R."/>
        </authorList>
    </citation>
    <scope>NUCLEOTIDE SEQUENCE</scope>
    <source>
        <strain evidence="7">PL_HMW_Pooled</strain>
        <tissue evidence="7">Head</tissue>
    </source>
</reference>
<evidence type="ECO:0000256" key="5">
    <source>
        <dbReference type="SAM" id="MobiDB-lite"/>
    </source>
</evidence>
<dbReference type="Pfam" id="PF05485">
    <property type="entry name" value="THAP"/>
    <property type="match status" value="1"/>
</dbReference>
<dbReference type="GO" id="GO:0003677">
    <property type="term" value="F:DNA binding"/>
    <property type="evidence" value="ECO:0007669"/>
    <property type="project" value="UniProtKB-KW"/>
</dbReference>
<dbReference type="EMBL" id="JAHWGI010001238">
    <property type="protein sequence ID" value="KAK3925597.1"/>
    <property type="molecule type" value="Genomic_DNA"/>
</dbReference>
<accession>A0AAE1LPJ5</accession>
<evidence type="ECO:0000259" key="6">
    <source>
        <dbReference type="Pfam" id="PF05485"/>
    </source>
</evidence>
<evidence type="ECO:0000256" key="1">
    <source>
        <dbReference type="ARBA" id="ARBA00022723"/>
    </source>
</evidence>
<name>A0AAE1LPJ5_9NEOP</name>
<dbReference type="InterPro" id="IPR006612">
    <property type="entry name" value="THAP_Znf"/>
</dbReference>
<gene>
    <name evidence="7" type="ORF">KUF71_013846</name>
</gene>
<comment type="caution">
    <text evidence="7">The sequence shown here is derived from an EMBL/GenBank/DDBJ whole genome shotgun (WGS) entry which is preliminary data.</text>
</comment>
<protein>
    <submittedName>
        <fullName evidence="7">Transposable element P transposase</fullName>
    </submittedName>
</protein>
<evidence type="ECO:0000313" key="8">
    <source>
        <dbReference type="Proteomes" id="UP001219518"/>
    </source>
</evidence>
<dbReference type="SUPFAM" id="SSF57716">
    <property type="entry name" value="Glucocorticoid receptor-like (DNA-binding domain)"/>
    <property type="match status" value="1"/>
</dbReference>
<reference evidence="7" key="2">
    <citation type="journal article" date="2023" name="BMC Genomics">
        <title>Pest status, molecular evolution, and epigenetic factors derived from the genome assembly of Frankliniella fusca, a thysanopteran phytovirus vector.</title>
        <authorList>
            <person name="Catto M.A."/>
            <person name="Labadie P.E."/>
            <person name="Jacobson A.L."/>
            <person name="Kennedy G.G."/>
            <person name="Srinivasan R."/>
            <person name="Hunt B.G."/>
        </authorList>
    </citation>
    <scope>NUCLEOTIDE SEQUENCE</scope>
    <source>
        <strain evidence="7">PL_HMW_Pooled</strain>
    </source>
</reference>
<proteinExistence type="predicted"/>
<keyword evidence="8" id="KW-1185">Reference proteome</keyword>